<dbReference type="GeneID" id="87881427"/>
<dbReference type="AlphaFoldDB" id="A0AAJ0GTK5"/>
<feature type="domain" description="Heterokaryon incompatibility" evidence="2">
    <location>
        <begin position="178"/>
        <end position="418"/>
    </location>
</feature>
<dbReference type="RefSeq" id="XP_062721390.1">
    <property type="nucleotide sequence ID" value="XM_062862598.1"/>
</dbReference>
<gene>
    <name evidence="3" type="ORF">B0T15DRAFT_203385</name>
</gene>
<dbReference type="EMBL" id="JAUDZG010000004">
    <property type="protein sequence ID" value="KAK3305610.1"/>
    <property type="molecule type" value="Genomic_DNA"/>
</dbReference>
<dbReference type="InterPro" id="IPR052895">
    <property type="entry name" value="HetReg/Transcr_Mod"/>
</dbReference>
<evidence type="ECO:0000259" key="2">
    <source>
        <dbReference type="Pfam" id="PF06985"/>
    </source>
</evidence>
<evidence type="ECO:0000256" key="1">
    <source>
        <dbReference type="SAM" id="Phobius"/>
    </source>
</evidence>
<reference evidence="3" key="1">
    <citation type="journal article" date="2023" name="Mol. Phylogenet. Evol.">
        <title>Genome-scale phylogeny and comparative genomics of the fungal order Sordariales.</title>
        <authorList>
            <person name="Hensen N."/>
            <person name="Bonometti L."/>
            <person name="Westerberg I."/>
            <person name="Brannstrom I.O."/>
            <person name="Guillou S."/>
            <person name="Cros-Aarteil S."/>
            <person name="Calhoun S."/>
            <person name="Haridas S."/>
            <person name="Kuo A."/>
            <person name="Mondo S."/>
            <person name="Pangilinan J."/>
            <person name="Riley R."/>
            <person name="LaButti K."/>
            <person name="Andreopoulos B."/>
            <person name="Lipzen A."/>
            <person name="Chen C."/>
            <person name="Yan M."/>
            <person name="Daum C."/>
            <person name="Ng V."/>
            <person name="Clum A."/>
            <person name="Steindorff A."/>
            <person name="Ohm R.A."/>
            <person name="Martin F."/>
            <person name="Silar P."/>
            <person name="Natvig D.O."/>
            <person name="Lalanne C."/>
            <person name="Gautier V."/>
            <person name="Ament-Velasquez S.L."/>
            <person name="Kruys A."/>
            <person name="Hutchinson M.I."/>
            <person name="Powell A.J."/>
            <person name="Barry K."/>
            <person name="Miller A.N."/>
            <person name="Grigoriev I.V."/>
            <person name="Debuchy R."/>
            <person name="Gladieux P."/>
            <person name="Hiltunen Thoren M."/>
            <person name="Johannesson H."/>
        </authorList>
    </citation>
    <scope>NUCLEOTIDE SEQUENCE</scope>
    <source>
        <strain evidence="3">CBS 333.67</strain>
    </source>
</reference>
<dbReference type="Proteomes" id="UP001273166">
    <property type="component" value="Unassembled WGS sequence"/>
</dbReference>
<keyword evidence="1" id="KW-0812">Transmembrane</keyword>
<name>A0AAJ0GTK5_9PEZI</name>
<keyword evidence="1" id="KW-0472">Membrane</keyword>
<dbReference type="PANTHER" id="PTHR24148">
    <property type="entry name" value="ANKYRIN REPEAT DOMAIN-CONTAINING PROTEIN 39 HOMOLOG-RELATED"/>
    <property type="match status" value="1"/>
</dbReference>
<dbReference type="Pfam" id="PF06985">
    <property type="entry name" value="HET"/>
    <property type="match status" value="1"/>
</dbReference>
<sequence>MAGLNLIPIAVAVPLIMLIVVLMPALPLAWVGIAVTRTAQGVRRGEGRGCTARIIARYIAMSVVLPCVAVLTLSLMIIAQLVLAPLTLYRHVRNLYETVLWLSLRLDPMTHPIDALAAPPKPDTAGTDIPQDASSLPHYTFTSLPPNHIRILCIHPGAHNTPLCGSIITTPLSSAPKYDALSYAQDTTPVDGADNSNTEETRREPLLCLDHTSSSQTPVWAALRITADCAAALRRVRSEGGKTRRLWLDAVCINQDNPVEKSVQVGMRDKILCAARRVVVYTGEGDEGTDQVLDWVNSLPSSSLEHGEMELMSLRGGDLSLLGERQGRDEVVGVMWSGMPVRTRERMERLATQLAEAWRRYGVDVWRLAEQRYRSSVAALGLDPAAPSAPRPAPENLLGVLEAYFSRRWFWRVWSLQELAVPDLPRITFICGTREVTGQRMLHLMRLLKDARVSKNSDTAKAVGLFLQLRANAGPRRPQLLDLLIQTRNHQCEDPRERVYGILSIAMLLHGSSSTSAGLLANIDHRVSVSGIYAALSAQLIKQYGPGFFLALIKSPQRVSGLPSWAADWTAPWPNARALAFMDCGAQPRFANEKDCVLGFQTEQTTDRTIMKIMRPRIVRGFFTRDGHLDGVARTRIENVRQLNKDEDLVEIFPGLALLLKRERGESEKYTFIRACPHALSRDGLERIVASWSRVVVFQEEIGRQDLEGSASKAYLSLPRVYEIV</sequence>
<keyword evidence="1" id="KW-1133">Transmembrane helix</keyword>
<dbReference type="InterPro" id="IPR010730">
    <property type="entry name" value="HET"/>
</dbReference>
<evidence type="ECO:0000313" key="3">
    <source>
        <dbReference type="EMBL" id="KAK3305610.1"/>
    </source>
</evidence>
<dbReference type="PANTHER" id="PTHR24148:SF64">
    <property type="entry name" value="HETEROKARYON INCOMPATIBILITY DOMAIN-CONTAINING PROTEIN"/>
    <property type="match status" value="1"/>
</dbReference>
<reference evidence="3" key="2">
    <citation type="submission" date="2023-06" db="EMBL/GenBank/DDBJ databases">
        <authorList>
            <consortium name="Lawrence Berkeley National Laboratory"/>
            <person name="Mondo S.J."/>
            <person name="Hensen N."/>
            <person name="Bonometti L."/>
            <person name="Westerberg I."/>
            <person name="Brannstrom I.O."/>
            <person name="Guillou S."/>
            <person name="Cros-Aarteil S."/>
            <person name="Calhoun S."/>
            <person name="Haridas S."/>
            <person name="Kuo A."/>
            <person name="Pangilinan J."/>
            <person name="Riley R."/>
            <person name="Labutti K."/>
            <person name="Andreopoulos B."/>
            <person name="Lipzen A."/>
            <person name="Chen C."/>
            <person name="Yanf M."/>
            <person name="Daum C."/>
            <person name="Ng V."/>
            <person name="Clum A."/>
            <person name="Steindorff A."/>
            <person name="Ohm R."/>
            <person name="Martin F."/>
            <person name="Silar P."/>
            <person name="Natvig D."/>
            <person name="Lalanne C."/>
            <person name="Gautier V."/>
            <person name="Ament-Velasquez S.L."/>
            <person name="Kruys A."/>
            <person name="Hutchinson M.I."/>
            <person name="Powell A.J."/>
            <person name="Barry K."/>
            <person name="Miller A.N."/>
            <person name="Grigoriev I.V."/>
            <person name="Debuchy R."/>
            <person name="Gladieux P."/>
            <person name="Thoren M.H."/>
            <person name="Johannesson H."/>
        </authorList>
    </citation>
    <scope>NUCLEOTIDE SEQUENCE</scope>
    <source>
        <strain evidence="3">CBS 333.67</strain>
    </source>
</reference>
<proteinExistence type="predicted"/>
<accession>A0AAJ0GTK5</accession>
<comment type="caution">
    <text evidence="3">The sequence shown here is derived from an EMBL/GenBank/DDBJ whole genome shotgun (WGS) entry which is preliminary data.</text>
</comment>
<keyword evidence="4" id="KW-1185">Reference proteome</keyword>
<organism evidence="3 4">
    <name type="scientific">Chaetomium strumarium</name>
    <dbReference type="NCBI Taxonomy" id="1170767"/>
    <lineage>
        <taxon>Eukaryota</taxon>
        <taxon>Fungi</taxon>
        <taxon>Dikarya</taxon>
        <taxon>Ascomycota</taxon>
        <taxon>Pezizomycotina</taxon>
        <taxon>Sordariomycetes</taxon>
        <taxon>Sordariomycetidae</taxon>
        <taxon>Sordariales</taxon>
        <taxon>Chaetomiaceae</taxon>
        <taxon>Chaetomium</taxon>
    </lineage>
</organism>
<feature type="transmembrane region" description="Helical" evidence="1">
    <location>
        <begin position="6"/>
        <end position="35"/>
    </location>
</feature>
<feature type="transmembrane region" description="Helical" evidence="1">
    <location>
        <begin position="55"/>
        <end position="83"/>
    </location>
</feature>
<evidence type="ECO:0000313" key="4">
    <source>
        <dbReference type="Proteomes" id="UP001273166"/>
    </source>
</evidence>
<protein>
    <submittedName>
        <fullName evidence="3">Heterokaryon incompatibility protein-domain-containing protein</fullName>
    </submittedName>
</protein>